<name>A0AAV1TTD6_9STRA</name>
<feature type="region of interest" description="Disordered" evidence="3">
    <location>
        <begin position="428"/>
        <end position="458"/>
    </location>
</feature>
<feature type="compositionally biased region" description="Basic and acidic residues" evidence="3">
    <location>
        <begin position="824"/>
        <end position="837"/>
    </location>
</feature>
<organism evidence="5 6">
    <name type="scientific">Peronospora matthiolae</name>
    <dbReference type="NCBI Taxonomy" id="2874970"/>
    <lineage>
        <taxon>Eukaryota</taxon>
        <taxon>Sar</taxon>
        <taxon>Stramenopiles</taxon>
        <taxon>Oomycota</taxon>
        <taxon>Peronosporomycetes</taxon>
        <taxon>Peronosporales</taxon>
        <taxon>Peronosporaceae</taxon>
        <taxon>Peronospora</taxon>
    </lineage>
</organism>
<dbReference type="Pfam" id="PF13923">
    <property type="entry name" value="zf-C3HC4_2"/>
    <property type="match status" value="1"/>
</dbReference>
<dbReference type="GO" id="GO:0008270">
    <property type="term" value="F:zinc ion binding"/>
    <property type="evidence" value="ECO:0007669"/>
    <property type="project" value="UniProtKB-KW"/>
</dbReference>
<feature type="region of interest" description="Disordered" evidence="3">
    <location>
        <begin position="712"/>
        <end position="736"/>
    </location>
</feature>
<protein>
    <recommendedName>
        <fullName evidence="4">RING-type domain-containing protein</fullName>
    </recommendedName>
</protein>
<evidence type="ECO:0000256" key="3">
    <source>
        <dbReference type="SAM" id="MobiDB-lite"/>
    </source>
</evidence>
<feature type="region of interest" description="Disordered" evidence="3">
    <location>
        <begin position="323"/>
        <end position="409"/>
    </location>
</feature>
<gene>
    <name evidence="5" type="ORF">PM001_LOCUS10825</name>
</gene>
<evidence type="ECO:0000313" key="6">
    <source>
        <dbReference type="Proteomes" id="UP001162060"/>
    </source>
</evidence>
<dbReference type="Gene3D" id="3.30.40.10">
    <property type="entry name" value="Zinc/RING finger domain, C3HC4 (zinc finger)"/>
    <property type="match status" value="1"/>
</dbReference>
<evidence type="ECO:0000259" key="4">
    <source>
        <dbReference type="PROSITE" id="PS50089"/>
    </source>
</evidence>
<evidence type="ECO:0000256" key="1">
    <source>
        <dbReference type="PROSITE-ProRule" id="PRU00175"/>
    </source>
</evidence>
<feature type="region of interest" description="Disordered" evidence="3">
    <location>
        <begin position="823"/>
        <end position="856"/>
    </location>
</feature>
<feature type="region of interest" description="Disordered" evidence="3">
    <location>
        <begin position="546"/>
        <end position="697"/>
    </location>
</feature>
<feature type="compositionally biased region" description="Basic and acidic residues" evidence="3">
    <location>
        <begin position="565"/>
        <end position="582"/>
    </location>
</feature>
<feature type="compositionally biased region" description="Pro residues" evidence="3">
    <location>
        <begin position="393"/>
        <end position="402"/>
    </location>
</feature>
<feature type="region of interest" description="Disordered" evidence="3">
    <location>
        <begin position="102"/>
        <end position="191"/>
    </location>
</feature>
<keyword evidence="1" id="KW-0862">Zinc</keyword>
<dbReference type="PANTHER" id="PTHR35213">
    <property type="entry name" value="RING-TYPE DOMAIN-CONTAINING PROTEIN-RELATED"/>
    <property type="match status" value="1"/>
</dbReference>
<dbReference type="SUPFAM" id="SSF57850">
    <property type="entry name" value="RING/U-box"/>
    <property type="match status" value="1"/>
</dbReference>
<dbReference type="PANTHER" id="PTHR35213:SF5">
    <property type="entry name" value="RING-TYPE DOMAIN-CONTAINING PROTEIN"/>
    <property type="match status" value="1"/>
</dbReference>
<comment type="caution">
    <text evidence="5">The sequence shown here is derived from an EMBL/GenBank/DDBJ whole genome shotgun (WGS) entry which is preliminary data.</text>
</comment>
<dbReference type="InterPro" id="IPR001841">
    <property type="entry name" value="Znf_RING"/>
</dbReference>
<accession>A0AAV1TTD6</accession>
<feature type="domain" description="RING-type" evidence="4">
    <location>
        <begin position="53"/>
        <end position="90"/>
    </location>
</feature>
<keyword evidence="1" id="KW-0863">Zinc-finger</keyword>
<dbReference type="Proteomes" id="UP001162060">
    <property type="component" value="Unassembled WGS sequence"/>
</dbReference>
<feature type="compositionally biased region" description="Basic and acidic residues" evidence="3">
    <location>
        <begin position="592"/>
        <end position="611"/>
    </location>
</feature>
<keyword evidence="2" id="KW-0175">Coiled coil</keyword>
<feature type="compositionally biased region" description="Low complexity" evidence="3">
    <location>
        <begin position="146"/>
        <end position="178"/>
    </location>
</feature>
<sequence length="856" mass="90945">MSAYLPFQPTSMVHFSPTGMGHSLSSVPSHSDGPPPAGQTGAGAFLSPSSSTCLICYNAHADVLLEPCHHQFHARCIEHALAKDNACPTCWTPVRTPRRLLTQQQQQQHYRAQLSMQQRGGLSHGNGSYSVDSKTHVLENGSSEVTLPSPSHSTSNSSSGSSGSTTTSTTIASATDSSGQTVRTGGGGSAVPVAVMRKGKWTAEESAYCDRLIEEFKKGNLPLAEGTTLRTFLSKLLHCDPMRISKKYTGDQCIGKIIFRRREDEVVKDDVEAIRKELAELEKTYLEREQYNQRRREKRLESELSRDKNRFAAARAMGYAPTAVSGAATGGRSPHTPLPQQLQHQVQQRQDGGGFSPGSVQSMSQHDTRPILLQEPLTGGYGPLGRGGGLLPVQPPLHPPQQPTHTASSHLFTTDHSSMALLGIAGAPAAQSQGHGHAQDSRPSGGSNPSMDGSSTDAFPRVSSIDSFSCLFPRVASIDNFQHAASSGFGVLTSSGSYALTTEPLTSTSSGFDTPSPGLPKPLSIGESLNTYFPRIQSLEQLSHLLQDHGPSSPRGAMTALNSREAMEKKAEDTAKQQHTEESAVSGSSRRNSGEKEGREEQHRDDDRVKTEPSACVSSDSSSSSVESAAAIGGTSSAASSGGTKRLSPSHNASASSELGNQIQIPKPLNKMPRSSSGIFPRVPSMDKMSQTASVDKLPRVASLEKLPRIPSMDKLHSVGGSEQRIPRVPSSDMMARVPSSDMLSRFGSSDHLSSFPSFSNLSALSSSASYDKLSSLGGFKSGFPRNSSIEDILSLVASSESTGLSSNGSALQLSALAAVAGEESSHLANERKRRLESSQQDTPLTADNKKSKLSA</sequence>
<feature type="compositionally biased region" description="Polar residues" evidence="3">
    <location>
        <begin position="114"/>
        <end position="132"/>
    </location>
</feature>
<feature type="compositionally biased region" description="Polar residues" evidence="3">
    <location>
        <begin position="647"/>
        <end position="664"/>
    </location>
</feature>
<dbReference type="SMART" id="SM00184">
    <property type="entry name" value="RING"/>
    <property type="match status" value="1"/>
</dbReference>
<dbReference type="InterPro" id="IPR013083">
    <property type="entry name" value="Znf_RING/FYVE/PHD"/>
</dbReference>
<evidence type="ECO:0000313" key="5">
    <source>
        <dbReference type="EMBL" id="CAK7925675.1"/>
    </source>
</evidence>
<dbReference type="PROSITE" id="PS50089">
    <property type="entry name" value="ZF_RING_2"/>
    <property type="match status" value="1"/>
</dbReference>
<feature type="compositionally biased region" description="Gly residues" evidence="3">
    <location>
        <begin position="379"/>
        <end position="390"/>
    </location>
</feature>
<feature type="compositionally biased region" description="Low complexity" evidence="3">
    <location>
        <begin position="340"/>
        <end position="350"/>
    </location>
</feature>
<feature type="region of interest" description="Disordered" evidence="3">
    <location>
        <begin position="20"/>
        <end position="42"/>
    </location>
</feature>
<dbReference type="AlphaFoldDB" id="A0AAV1TTD6"/>
<proteinExistence type="predicted"/>
<evidence type="ECO:0000256" key="2">
    <source>
        <dbReference type="SAM" id="Coils"/>
    </source>
</evidence>
<feature type="compositionally biased region" description="Polar residues" evidence="3">
    <location>
        <begin position="441"/>
        <end position="457"/>
    </location>
</feature>
<keyword evidence="1" id="KW-0479">Metal-binding</keyword>
<feature type="coiled-coil region" evidence="2">
    <location>
        <begin position="264"/>
        <end position="301"/>
    </location>
</feature>
<reference evidence="5" key="1">
    <citation type="submission" date="2024-01" db="EMBL/GenBank/DDBJ databases">
        <authorList>
            <person name="Webb A."/>
        </authorList>
    </citation>
    <scope>NUCLEOTIDE SEQUENCE</scope>
    <source>
        <strain evidence="5">Pm1</strain>
    </source>
</reference>
<feature type="compositionally biased region" description="Low complexity" evidence="3">
    <location>
        <begin position="614"/>
        <end position="644"/>
    </location>
</feature>
<dbReference type="EMBL" id="CAKLBY020000087">
    <property type="protein sequence ID" value="CAK7925675.1"/>
    <property type="molecule type" value="Genomic_DNA"/>
</dbReference>